<dbReference type="EMBL" id="JDRY01000096">
    <property type="protein sequence ID" value="KGM95573.1"/>
    <property type="molecule type" value="Genomic_DNA"/>
</dbReference>
<name>A0A0A0I4J7_CLOBO</name>
<sequence length="68" mass="8121">MSEKYLVVVNKDLENEEIYYCGDIEIEAFKKFKELTYRNKQIVLANVKHIILHGFNLIEKYEVIKKIA</sequence>
<dbReference type="Proteomes" id="UP000030014">
    <property type="component" value="Unassembled WGS sequence"/>
</dbReference>
<dbReference type="AlphaFoldDB" id="A0A0A0I4J7"/>
<organism evidence="1 2">
    <name type="scientific">Clostridium botulinum C/D str. DC5</name>
    <dbReference type="NCBI Taxonomy" id="1443128"/>
    <lineage>
        <taxon>Bacteria</taxon>
        <taxon>Bacillati</taxon>
        <taxon>Bacillota</taxon>
        <taxon>Clostridia</taxon>
        <taxon>Eubacteriales</taxon>
        <taxon>Clostridiaceae</taxon>
        <taxon>Clostridium</taxon>
    </lineage>
</organism>
<evidence type="ECO:0000313" key="1">
    <source>
        <dbReference type="EMBL" id="KGM95573.1"/>
    </source>
</evidence>
<gene>
    <name evidence="1" type="ORF">Z955_14020</name>
</gene>
<accession>A0A0A0I4J7</accession>
<proteinExistence type="predicted"/>
<comment type="caution">
    <text evidence="1">The sequence shown here is derived from an EMBL/GenBank/DDBJ whole genome shotgun (WGS) entry which is preliminary data.</text>
</comment>
<reference evidence="1 2" key="1">
    <citation type="submission" date="2014-01" db="EMBL/GenBank/DDBJ databases">
        <title>Plasmidome dynamics in the species complex Clostridium novyi sensu lato converts strains of independent lineages into distinctly different pathogens.</title>
        <authorList>
            <person name="Skarin H."/>
            <person name="Segerman B."/>
        </authorList>
    </citation>
    <scope>NUCLEOTIDE SEQUENCE [LARGE SCALE GENOMIC DNA]</scope>
    <source>
        <strain evidence="1 2">DC5</strain>
    </source>
</reference>
<evidence type="ECO:0000313" key="2">
    <source>
        <dbReference type="Proteomes" id="UP000030014"/>
    </source>
</evidence>
<dbReference type="RefSeq" id="WP_039259972.1">
    <property type="nucleotide sequence ID" value="NZ_JDRY01000096.1"/>
</dbReference>
<protein>
    <submittedName>
        <fullName evidence="1">Uncharacterized protein</fullName>
    </submittedName>
</protein>